<dbReference type="PIRSF" id="PIRSF002155">
    <property type="entry name" value="Ribosomal_L1"/>
    <property type="match status" value="1"/>
</dbReference>
<dbReference type="GO" id="GO:0003735">
    <property type="term" value="F:structural constituent of ribosome"/>
    <property type="evidence" value="ECO:0007669"/>
    <property type="project" value="InterPro"/>
</dbReference>
<evidence type="ECO:0000256" key="2">
    <source>
        <dbReference type="ARBA" id="ARBA00022980"/>
    </source>
</evidence>
<name>A0A6B2LIK7_9EUKA</name>
<dbReference type="InterPro" id="IPR002143">
    <property type="entry name" value="Ribosomal_uL1"/>
</dbReference>
<dbReference type="SUPFAM" id="SSF56808">
    <property type="entry name" value="Ribosomal protein L1"/>
    <property type="match status" value="1"/>
</dbReference>
<dbReference type="PANTHER" id="PTHR23105">
    <property type="entry name" value="RIBOSOMAL PROTEIN L7AE FAMILY MEMBER"/>
    <property type="match status" value="1"/>
</dbReference>
<evidence type="ECO:0000256" key="3">
    <source>
        <dbReference type="ARBA" id="ARBA00023274"/>
    </source>
</evidence>
<dbReference type="Gene3D" id="3.30.190.20">
    <property type="match status" value="1"/>
</dbReference>
<dbReference type="InterPro" id="IPR016095">
    <property type="entry name" value="Ribosomal_uL1_3-a/b-sand"/>
</dbReference>
<reference evidence="4" key="1">
    <citation type="journal article" date="2020" name="J. Eukaryot. Microbiol.">
        <title>De novo Sequencing, Assembly and Annotation of the Transcriptome for the Free-Living Testate Amoeba Arcella intermedia.</title>
        <authorList>
            <person name="Ribeiro G.M."/>
            <person name="Porfirio-Sousa A.L."/>
            <person name="Maurer-Alcala X.X."/>
            <person name="Katz L.A."/>
            <person name="Lahr D.J.G."/>
        </authorList>
    </citation>
    <scope>NUCLEOTIDE SEQUENCE</scope>
</reference>
<dbReference type="InterPro" id="IPR028364">
    <property type="entry name" value="Ribosomal_uL1/biogenesis"/>
</dbReference>
<keyword evidence="3" id="KW-0687">Ribonucleoprotein</keyword>
<proteinExistence type="inferred from homology"/>
<dbReference type="GO" id="GO:0003723">
    <property type="term" value="F:RNA binding"/>
    <property type="evidence" value="ECO:0007669"/>
    <property type="project" value="InterPro"/>
</dbReference>
<dbReference type="Gene3D" id="3.40.50.790">
    <property type="match status" value="1"/>
</dbReference>
<dbReference type="Pfam" id="PF00687">
    <property type="entry name" value="Ribosomal_L1"/>
    <property type="match status" value="1"/>
</dbReference>
<evidence type="ECO:0000256" key="1">
    <source>
        <dbReference type="ARBA" id="ARBA00010531"/>
    </source>
</evidence>
<dbReference type="CDD" id="cd00403">
    <property type="entry name" value="Ribosomal_L1"/>
    <property type="match status" value="1"/>
</dbReference>
<organism evidence="4">
    <name type="scientific">Arcella intermedia</name>
    <dbReference type="NCBI Taxonomy" id="1963864"/>
    <lineage>
        <taxon>Eukaryota</taxon>
        <taxon>Amoebozoa</taxon>
        <taxon>Tubulinea</taxon>
        <taxon>Elardia</taxon>
        <taxon>Arcellinida</taxon>
        <taxon>Sphaerothecina</taxon>
        <taxon>Arcellidae</taxon>
        <taxon>Arcella</taxon>
    </lineage>
</organism>
<dbReference type="GO" id="GO:0006412">
    <property type="term" value="P:translation"/>
    <property type="evidence" value="ECO:0007669"/>
    <property type="project" value="InterPro"/>
</dbReference>
<dbReference type="AlphaFoldDB" id="A0A6B2LIK7"/>
<dbReference type="EMBL" id="GIBP01007549">
    <property type="protein sequence ID" value="NDV36518.1"/>
    <property type="molecule type" value="Transcribed_RNA"/>
</dbReference>
<dbReference type="InterPro" id="IPR050257">
    <property type="entry name" value="eL8/uL1-like"/>
</dbReference>
<accession>A0A6B2LIK7</accession>
<keyword evidence="2" id="KW-0689">Ribosomal protein</keyword>
<dbReference type="GO" id="GO:0015934">
    <property type="term" value="C:large ribosomal subunit"/>
    <property type="evidence" value="ECO:0007669"/>
    <property type="project" value="InterPro"/>
</dbReference>
<evidence type="ECO:0008006" key="5">
    <source>
        <dbReference type="Google" id="ProtNLM"/>
    </source>
</evidence>
<dbReference type="FunFam" id="3.40.50.790:FF:000005">
    <property type="entry name" value="50S ribosomal protein L1"/>
    <property type="match status" value="1"/>
</dbReference>
<sequence>MSKLNNDNLVAAINDVLKYSKETKVRKFTETVELQIGLKNYDPAREKRFAGSVVVPHKTKTAIKVMVIGDQQHVDECTALGIEVMDAEGLKKFKKDKKLVKKWAKGYDAFLASDSLIRQIPRLLGPQLNKMGKFPSPLGHDVPVNIKIEELNRTVKFQMKKVLCLGVAVGTVELDQAALHQNLVLSINTLISLLKKGWQNVASLHIKSSMGPVHRIY</sequence>
<protein>
    <recommendedName>
        <fullName evidence="5">Ribosomal protein</fullName>
    </recommendedName>
</protein>
<comment type="similarity">
    <text evidence="1">Belongs to the universal ribosomal protein uL1 family.</text>
</comment>
<evidence type="ECO:0000313" key="4">
    <source>
        <dbReference type="EMBL" id="NDV36518.1"/>
    </source>
</evidence>
<dbReference type="InterPro" id="IPR023674">
    <property type="entry name" value="Ribosomal_uL1-like"/>
</dbReference>